<evidence type="ECO:0000313" key="9">
    <source>
        <dbReference type="EMBL" id="SEA41795.1"/>
    </source>
</evidence>
<dbReference type="GO" id="GO:1990281">
    <property type="term" value="C:efflux pump complex"/>
    <property type="evidence" value="ECO:0007669"/>
    <property type="project" value="TreeGrafter"/>
</dbReference>
<dbReference type="GO" id="GO:0009279">
    <property type="term" value="C:cell outer membrane"/>
    <property type="evidence" value="ECO:0007669"/>
    <property type="project" value="UniProtKB-SubCell"/>
</dbReference>
<protein>
    <submittedName>
        <fullName evidence="9">Outer membrane protein TolC</fullName>
    </submittedName>
</protein>
<evidence type="ECO:0000256" key="2">
    <source>
        <dbReference type="ARBA" id="ARBA00007613"/>
    </source>
</evidence>
<comment type="subcellular location">
    <subcellularLocation>
        <location evidence="1">Cell outer membrane</location>
    </subcellularLocation>
</comment>
<proteinExistence type="inferred from homology"/>
<evidence type="ECO:0000256" key="5">
    <source>
        <dbReference type="ARBA" id="ARBA00022692"/>
    </source>
</evidence>
<keyword evidence="4" id="KW-1134">Transmembrane beta strand</keyword>
<feature type="signal peptide" evidence="8">
    <location>
        <begin position="1"/>
        <end position="21"/>
    </location>
</feature>
<accession>A0A1H4B0V5</accession>
<keyword evidence="6" id="KW-0472">Membrane</keyword>
<organism evidence="9 10">
    <name type="scientific">Xylanibacter ruminicola</name>
    <name type="common">Prevotella ruminicola</name>
    <dbReference type="NCBI Taxonomy" id="839"/>
    <lineage>
        <taxon>Bacteria</taxon>
        <taxon>Pseudomonadati</taxon>
        <taxon>Bacteroidota</taxon>
        <taxon>Bacteroidia</taxon>
        <taxon>Bacteroidales</taxon>
        <taxon>Prevotellaceae</taxon>
        <taxon>Xylanibacter</taxon>
    </lineage>
</organism>
<dbReference type="Proteomes" id="UP000182257">
    <property type="component" value="Unassembled WGS sequence"/>
</dbReference>
<evidence type="ECO:0000256" key="4">
    <source>
        <dbReference type="ARBA" id="ARBA00022452"/>
    </source>
</evidence>
<name>A0A1H4B0V5_XYLRU</name>
<sequence>MKYLSKHLSILLLLLPITAAAQPYTLDQCRELALKRNRTLQSARLDMSKADEDKRKAFTAYFPEVSGMGAAFWADDYMIQMGQTAMLKNGRMATLSATQPLFAGGQIVNANRLAKVQQEVSALKYHLTENEVLQRVTETYWQIFSLQANLTTLDSSDRLLAELLRMTNSYVRAGVRLPADTLRLQLRRQELESNRLSIDNALRLCQMSLANMMGIDWQRFSIVDTTFAQPADPVTAFIPADDAATQRSEYLLQERAVDASRLQLRMERGKLLPTLGVGVNGIYANLMEKNETHGILYATLSVPISAWWGGSHAIRKARYNRQQAELALQDTRQNLRLDIEHAWNSLVESYRQIDVARRNVISAQENLRQNQSYYRNGTTTINDLLDAENQLLQSQNRLTSALATYQVRLADYGRKVK</sequence>
<feature type="chain" id="PRO_5010307346" evidence="8">
    <location>
        <begin position="22"/>
        <end position="417"/>
    </location>
</feature>
<evidence type="ECO:0000313" key="10">
    <source>
        <dbReference type="Proteomes" id="UP000182257"/>
    </source>
</evidence>
<dbReference type="SUPFAM" id="SSF56954">
    <property type="entry name" value="Outer membrane efflux proteins (OEP)"/>
    <property type="match status" value="1"/>
</dbReference>
<dbReference type="Gene3D" id="1.20.1600.10">
    <property type="entry name" value="Outer membrane efflux proteins (OEP)"/>
    <property type="match status" value="1"/>
</dbReference>
<dbReference type="RefSeq" id="WP_074760961.1">
    <property type="nucleotide sequence ID" value="NZ_FNRF01000002.1"/>
</dbReference>
<keyword evidence="5" id="KW-0812">Transmembrane</keyword>
<dbReference type="EMBL" id="FNRF01000002">
    <property type="protein sequence ID" value="SEA41795.1"/>
    <property type="molecule type" value="Genomic_DNA"/>
</dbReference>
<evidence type="ECO:0000256" key="7">
    <source>
        <dbReference type="ARBA" id="ARBA00023237"/>
    </source>
</evidence>
<dbReference type="Pfam" id="PF02321">
    <property type="entry name" value="OEP"/>
    <property type="match status" value="2"/>
</dbReference>
<evidence type="ECO:0000256" key="6">
    <source>
        <dbReference type="ARBA" id="ARBA00023136"/>
    </source>
</evidence>
<evidence type="ECO:0000256" key="8">
    <source>
        <dbReference type="SAM" id="SignalP"/>
    </source>
</evidence>
<evidence type="ECO:0000256" key="3">
    <source>
        <dbReference type="ARBA" id="ARBA00022448"/>
    </source>
</evidence>
<gene>
    <name evidence="9" type="ORF">SAMN05216462_1467</name>
</gene>
<dbReference type="GO" id="GO:0015288">
    <property type="term" value="F:porin activity"/>
    <property type="evidence" value="ECO:0007669"/>
    <property type="project" value="TreeGrafter"/>
</dbReference>
<dbReference type="GO" id="GO:0015562">
    <property type="term" value="F:efflux transmembrane transporter activity"/>
    <property type="evidence" value="ECO:0007669"/>
    <property type="project" value="InterPro"/>
</dbReference>
<dbReference type="PANTHER" id="PTHR30026:SF20">
    <property type="entry name" value="OUTER MEMBRANE PROTEIN TOLC"/>
    <property type="match status" value="1"/>
</dbReference>
<evidence type="ECO:0000256" key="1">
    <source>
        <dbReference type="ARBA" id="ARBA00004442"/>
    </source>
</evidence>
<dbReference type="PANTHER" id="PTHR30026">
    <property type="entry name" value="OUTER MEMBRANE PROTEIN TOLC"/>
    <property type="match status" value="1"/>
</dbReference>
<keyword evidence="3" id="KW-0813">Transport</keyword>
<reference evidence="9 10" key="1">
    <citation type="submission" date="2016-10" db="EMBL/GenBank/DDBJ databases">
        <authorList>
            <person name="de Groot N.N."/>
        </authorList>
    </citation>
    <scope>NUCLEOTIDE SEQUENCE [LARGE SCALE GENOMIC DNA]</scope>
    <source>
        <strain evidence="9 10">D31d</strain>
    </source>
</reference>
<keyword evidence="7" id="KW-0998">Cell outer membrane</keyword>
<keyword evidence="8" id="KW-0732">Signal</keyword>
<dbReference type="AlphaFoldDB" id="A0A1H4B0V5"/>
<dbReference type="InterPro" id="IPR051906">
    <property type="entry name" value="TolC-like"/>
</dbReference>
<comment type="similarity">
    <text evidence="2">Belongs to the outer membrane factor (OMF) (TC 1.B.17) family.</text>
</comment>
<dbReference type="InterPro" id="IPR003423">
    <property type="entry name" value="OMP_efflux"/>
</dbReference>